<reference evidence="7" key="1">
    <citation type="submission" date="2025-05" db="UniProtKB">
        <authorList>
            <consortium name="EnsemblMetazoa"/>
        </authorList>
    </citation>
    <scope>IDENTIFICATION</scope>
</reference>
<feature type="transmembrane region" description="Helical" evidence="6">
    <location>
        <begin position="546"/>
        <end position="566"/>
    </location>
</feature>
<dbReference type="InterPro" id="IPR007603">
    <property type="entry name" value="Choline_transptr-like"/>
</dbReference>
<comment type="function">
    <text evidence="6">Choline transporter.</text>
</comment>
<proteinExistence type="inferred from homology"/>
<keyword evidence="4 6" id="KW-1133">Transmembrane helix</keyword>
<dbReference type="Proteomes" id="UP001652700">
    <property type="component" value="Unplaced"/>
</dbReference>
<dbReference type="GeneID" id="126891865"/>
<accession>A0ABM5L3Y9</accession>
<feature type="transmembrane region" description="Helical" evidence="6">
    <location>
        <begin position="319"/>
        <end position="347"/>
    </location>
</feature>
<feature type="transmembrane region" description="Helical" evidence="6">
    <location>
        <begin position="424"/>
        <end position="446"/>
    </location>
</feature>
<dbReference type="Pfam" id="PF04515">
    <property type="entry name" value="Choline_transpo"/>
    <property type="match status" value="1"/>
</dbReference>
<dbReference type="EnsemblMetazoa" id="XM_050661191.1">
    <property type="protein sequence ID" value="XP_050517148.1"/>
    <property type="gene ID" value="LOC126891865"/>
</dbReference>
<keyword evidence="5 6" id="KW-0472">Membrane</keyword>
<evidence type="ECO:0000256" key="6">
    <source>
        <dbReference type="RuleBase" id="RU368066"/>
    </source>
</evidence>
<evidence type="ECO:0000256" key="3">
    <source>
        <dbReference type="ARBA" id="ARBA00022692"/>
    </source>
</evidence>
<feature type="transmembrane region" description="Helical" evidence="6">
    <location>
        <begin position="519"/>
        <end position="539"/>
    </location>
</feature>
<sequence length="613" mass="69066">MTSQYIELNNDREDLVPGAMGESFSRAVQPEELAVFKKLPTNTLLDNIEIPERPENRTPTDRKFIIVFAVAIIILFPFLIYTMVYSDFSRFKGYDQCGNVCGKQNKKYDQWSCTGADYTNFPYLQYETSDRHLTSDVLLLTSRKCVAQCESGHVKVGLYCYKDGSHSSFNSRYNSFNSRFKRDTYESVEEIEAGLSAFLNKHAWRIVLACFLSLGVGMIMLFLFKTATAAVVWGILGGVLVFGGILVGLAWYAYFNFEKLANNDKDVQVKGSKEGVLFLAIFFTILILIFLLVGVFMFRKIQLVIQLLKEATKAAFAMPQLLLVPIITFLVELIILALLVFTTVFMVNSGVLTELIPDYLYYKQNIVMQIAMGFNVIIAFWSTQFIIGVQYMVIAGAVAKWYWSKNKNNLDSPICTSTGVVFKYHLGSIAFGSFIITLIAIIRALLTSLTKNKAVKAIVDACIGALEDFLKFLSKNAYILIAMHGKPFYKSGKRAAKIIFQNAVNIVSINFVGDFVLGMAQLLIVLISLLISVGLMRGVKSEWEYVVYLIVFFVSLCVAITCFSIFETTIDTIFLCFCEDSLLNDGMARPYAMSRDLMEFVENSKKLYGEKKD</sequence>
<organism evidence="7 8">
    <name type="scientific">Diabrotica virgifera virgifera</name>
    <name type="common">western corn rootworm</name>
    <dbReference type="NCBI Taxonomy" id="50390"/>
    <lineage>
        <taxon>Eukaryota</taxon>
        <taxon>Metazoa</taxon>
        <taxon>Ecdysozoa</taxon>
        <taxon>Arthropoda</taxon>
        <taxon>Hexapoda</taxon>
        <taxon>Insecta</taxon>
        <taxon>Pterygota</taxon>
        <taxon>Neoptera</taxon>
        <taxon>Endopterygota</taxon>
        <taxon>Coleoptera</taxon>
        <taxon>Polyphaga</taxon>
        <taxon>Cucujiformia</taxon>
        <taxon>Chrysomeloidea</taxon>
        <taxon>Chrysomelidae</taxon>
        <taxon>Galerucinae</taxon>
        <taxon>Diabroticina</taxon>
        <taxon>Diabroticites</taxon>
        <taxon>Diabrotica</taxon>
    </lineage>
</organism>
<comment type="similarity">
    <text evidence="2 6">Belongs to the CTL (choline transporter-like) family.</text>
</comment>
<feature type="transmembrane region" description="Helical" evidence="6">
    <location>
        <begin position="203"/>
        <end position="224"/>
    </location>
</feature>
<name>A0ABM5L3Y9_DIAVI</name>
<evidence type="ECO:0000313" key="7">
    <source>
        <dbReference type="EnsemblMetazoa" id="XP_050517148.1"/>
    </source>
</evidence>
<feature type="transmembrane region" description="Helical" evidence="6">
    <location>
        <begin position="231"/>
        <end position="255"/>
    </location>
</feature>
<feature type="transmembrane region" description="Helical" evidence="6">
    <location>
        <begin position="275"/>
        <end position="298"/>
    </location>
</feature>
<keyword evidence="8" id="KW-1185">Reference proteome</keyword>
<evidence type="ECO:0000256" key="4">
    <source>
        <dbReference type="ARBA" id="ARBA00022989"/>
    </source>
</evidence>
<protein>
    <recommendedName>
        <fullName evidence="6">Choline transporter-like protein</fullName>
    </recommendedName>
</protein>
<evidence type="ECO:0000256" key="1">
    <source>
        <dbReference type="ARBA" id="ARBA00004141"/>
    </source>
</evidence>
<evidence type="ECO:0000256" key="5">
    <source>
        <dbReference type="ARBA" id="ARBA00023136"/>
    </source>
</evidence>
<evidence type="ECO:0000256" key="2">
    <source>
        <dbReference type="ARBA" id="ARBA00007168"/>
    </source>
</evidence>
<evidence type="ECO:0000313" key="8">
    <source>
        <dbReference type="Proteomes" id="UP001652700"/>
    </source>
</evidence>
<dbReference type="PANTHER" id="PTHR12385">
    <property type="entry name" value="CHOLINE TRANSPORTER-LIKE (SLC FAMILY 44)"/>
    <property type="match status" value="1"/>
</dbReference>
<keyword evidence="3 6" id="KW-0812">Transmembrane</keyword>
<dbReference type="RefSeq" id="XP_050517148.1">
    <property type="nucleotide sequence ID" value="XM_050661191.1"/>
</dbReference>
<comment type="subcellular location">
    <subcellularLocation>
        <location evidence="6">Cell membrane</location>
        <topology evidence="6">Multi-pass membrane protein</topology>
    </subcellularLocation>
    <subcellularLocation>
        <location evidence="1">Membrane</location>
        <topology evidence="1">Multi-pass membrane protein</topology>
    </subcellularLocation>
</comment>
<dbReference type="PANTHER" id="PTHR12385:SF96">
    <property type="entry name" value="CHOLINE TRANSPORTER-LIKE PROTEIN"/>
    <property type="match status" value="1"/>
</dbReference>
<feature type="transmembrane region" description="Helical" evidence="6">
    <location>
        <begin position="385"/>
        <end position="404"/>
    </location>
</feature>
<feature type="transmembrane region" description="Helical" evidence="6">
    <location>
        <begin position="64"/>
        <end position="84"/>
    </location>
</feature>